<keyword evidence="2" id="KW-0808">Transferase</keyword>
<dbReference type="AlphaFoldDB" id="A0A7W9ATS6"/>
<feature type="domain" description="Phosphoribulokinase/uridine kinase" evidence="1">
    <location>
        <begin position="30"/>
        <end position="165"/>
    </location>
</feature>
<dbReference type="SUPFAM" id="SSF52540">
    <property type="entry name" value="P-loop containing nucleoside triphosphate hydrolases"/>
    <property type="match status" value="1"/>
</dbReference>
<accession>A0A7W9ATS6</accession>
<comment type="caution">
    <text evidence="2">The sequence shown here is derived from an EMBL/GenBank/DDBJ whole genome shotgun (WGS) entry which is preliminary data.</text>
</comment>
<keyword evidence="3" id="KW-1185">Reference proteome</keyword>
<organism evidence="2 3">
    <name type="scientific">Brucella daejeonensis</name>
    <dbReference type="NCBI Taxonomy" id="659015"/>
    <lineage>
        <taxon>Bacteria</taxon>
        <taxon>Pseudomonadati</taxon>
        <taxon>Pseudomonadota</taxon>
        <taxon>Alphaproteobacteria</taxon>
        <taxon>Hyphomicrobiales</taxon>
        <taxon>Brucellaceae</taxon>
        <taxon>Brucella/Ochrobactrum group</taxon>
        <taxon>Brucella</taxon>
    </lineage>
</organism>
<dbReference type="NCBIfam" id="NF006744">
    <property type="entry name" value="PRK09270.1-3"/>
    <property type="match status" value="1"/>
</dbReference>
<dbReference type="PANTHER" id="PTHR10285">
    <property type="entry name" value="URIDINE KINASE"/>
    <property type="match status" value="1"/>
</dbReference>
<dbReference type="Proteomes" id="UP000555546">
    <property type="component" value="Unassembled WGS sequence"/>
</dbReference>
<dbReference type="GO" id="GO:0016301">
    <property type="term" value="F:kinase activity"/>
    <property type="evidence" value="ECO:0007669"/>
    <property type="project" value="UniProtKB-KW"/>
</dbReference>
<dbReference type="InterPro" id="IPR006083">
    <property type="entry name" value="PRK/URK"/>
</dbReference>
<dbReference type="InterPro" id="IPR027417">
    <property type="entry name" value="P-loop_NTPase"/>
</dbReference>
<reference evidence="2 3" key="1">
    <citation type="submission" date="2020-08" db="EMBL/GenBank/DDBJ databases">
        <title>Genomic Encyclopedia of Type Strains, Phase IV (KMG-IV): sequencing the most valuable type-strain genomes for metagenomic binning, comparative biology and taxonomic classification.</title>
        <authorList>
            <person name="Goeker M."/>
        </authorList>
    </citation>
    <scope>NUCLEOTIDE SEQUENCE [LARGE SCALE GENOMIC DNA]</scope>
    <source>
        <strain evidence="2 3">DSM 26944</strain>
    </source>
</reference>
<protein>
    <submittedName>
        <fullName evidence="2">Pantothenate kinase</fullName>
    </submittedName>
</protein>
<gene>
    <name evidence="2" type="ORF">FHS76_000135</name>
</gene>
<evidence type="ECO:0000259" key="1">
    <source>
        <dbReference type="Pfam" id="PF00485"/>
    </source>
</evidence>
<dbReference type="Pfam" id="PF00485">
    <property type="entry name" value="PRK"/>
    <property type="match status" value="1"/>
</dbReference>
<sequence>MTPPDMTHIEREALPSQILARLAKTDGRLIVAIAGPPGAGKSTLSEYLRAALNGGGDTPSVVVPMDGFHLDDAILDRRGLLGRKGSPPTFDCAGFAVLLERLRQAGEEVFIPVFDRSLELSRAAAAVVRPEHRILLVEGNYLLLDREPWSRLAPLFDMTVYLDVPFAELERRLIDRWLGYGFTAEAARDRALSNDVPNARLVVSQSRPADFSVVYGAV</sequence>
<evidence type="ECO:0000313" key="3">
    <source>
        <dbReference type="Proteomes" id="UP000555546"/>
    </source>
</evidence>
<keyword evidence="2" id="KW-0418">Kinase</keyword>
<dbReference type="RefSeq" id="WP_183646590.1">
    <property type="nucleotide sequence ID" value="NZ_JACIJG010000001.1"/>
</dbReference>
<dbReference type="GO" id="GO:0005524">
    <property type="term" value="F:ATP binding"/>
    <property type="evidence" value="ECO:0007669"/>
    <property type="project" value="InterPro"/>
</dbReference>
<name>A0A7W9ATS6_9HYPH</name>
<proteinExistence type="predicted"/>
<dbReference type="EMBL" id="JACIJG010000001">
    <property type="protein sequence ID" value="MBB5700297.1"/>
    <property type="molecule type" value="Genomic_DNA"/>
</dbReference>
<evidence type="ECO:0000313" key="2">
    <source>
        <dbReference type="EMBL" id="MBB5700297.1"/>
    </source>
</evidence>
<dbReference type="Gene3D" id="3.40.50.300">
    <property type="entry name" value="P-loop containing nucleotide triphosphate hydrolases"/>
    <property type="match status" value="3"/>
</dbReference>
<dbReference type="NCBIfam" id="NF006746">
    <property type="entry name" value="PRK09270.1-5"/>
    <property type="match status" value="1"/>
</dbReference>